<dbReference type="VEuPathDB" id="FungiDB:A1O9_11005"/>
<dbReference type="GeneID" id="25285906"/>
<dbReference type="EMBL" id="AMGV01000015">
    <property type="protein sequence ID" value="KEF53097.1"/>
    <property type="molecule type" value="Genomic_DNA"/>
</dbReference>
<dbReference type="InterPro" id="IPR016163">
    <property type="entry name" value="Ald_DH_C"/>
</dbReference>
<dbReference type="GO" id="GO:0009450">
    <property type="term" value="P:gamma-aminobutyric acid catabolic process"/>
    <property type="evidence" value="ECO:0007669"/>
    <property type="project" value="TreeGrafter"/>
</dbReference>
<proteinExistence type="predicted"/>
<dbReference type="Pfam" id="PF00171">
    <property type="entry name" value="Aldedh"/>
    <property type="match status" value="1"/>
</dbReference>
<dbReference type="PANTHER" id="PTHR43353">
    <property type="entry name" value="SUCCINATE-SEMIALDEHYDE DEHYDROGENASE, MITOCHONDRIAL"/>
    <property type="match status" value="1"/>
</dbReference>
<organism evidence="3 4">
    <name type="scientific">Exophiala aquamarina CBS 119918</name>
    <dbReference type="NCBI Taxonomy" id="1182545"/>
    <lineage>
        <taxon>Eukaryota</taxon>
        <taxon>Fungi</taxon>
        <taxon>Dikarya</taxon>
        <taxon>Ascomycota</taxon>
        <taxon>Pezizomycotina</taxon>
        <taxon>Eurotiomycetes</taxon>
        <taxon>Chaetothyriomycetidae</taxon>
        <taxon>Chaetothyriales</taxon>
        <taxon>Herpotrichiellaceae</taxon>
        <taxon>Exophiala</taxon>
    </lineage>
</organism>
<dbReference type="Gene3D" id="3.40.309.10">
    <property type="entry name" value="Aldehyde Dehydrogenase, Chain A, domain 2"/>
    <property type="match status" value="1"/>
</dbReference>
<evidence type="ECO:0000259" key="2">
    <source>
        <dbReference type="Pfam" id="PF00171"/>
    </source>
</evidence>
<dbReference type="SUPFAM" id="SSF53720">
    <property type="entry name" value="ALDH-like"/>
    <property type="match status" value="1"/>
</dbReference>
<gene>
    <name evidence="3" type="ORF">A1O9_11005</name>
</gene>
<dbReference type="AlphaFoldDB" id="A0A072P095"/>
<dbReference type="GO" id="GO:0004777">
    <property type="term" value="F:succinate-semialdehyde dehydrogenase (NAD+) activity"/>
    <property type="evidence" value="ECO:0007669"/>
    <property type="project" value="TreeGrafter"/>
</dbReference>
<dbReference type="InterPro" id="IPR016162">
    <property type="entry name" value="Ald_DH_N"/>
</dbReference>
<dbReference type="HOGENOM" id="CLU_005391_1_0_1"/>
<name>A0A072P095_9EURO</name>
<dbReference type="Proteomes" id="UP000027920">
    <property type="component" value="Unassembled WGS sequence"/>
</dbReference>
<protein>
    <recommendedName>
        <fullName evidence="2">Aldehyde dehydrogenase domain-containing protein</fullName>
    </recommendedName>
</protein>
<keyword evidence="4" id="KW-1185">Reference proteome</keyword>
<evidence type="ECO:0000256" key="1">
    <source>
        <dbReference type="ARBA" id="ARBA00023002"/>
    </source>
</evidence>
<accession>A0A072P095</accession>
<dbReference type="Gene3D" id="3.40.605.10">
    <property type="entry name" value="Aldehyde Dehydrogenase, Chain A, domain 1"/>
    <property type="match status" value="1"/>
</dbReference>
<dbReference type="STRING" id="1182545.A0A072P095"/>
<evidence type="ECO:0000313" key="4">
    <source>
        <dbReference type="Proteomes" id="UP000027920"/>
    </source>
</evidence>
<reference evidence="3 4" key="1">
    <citation type="submission" date="2013-03" db="EMBL/GenBank/DDBJ databases">
        <title>The Genome Sequence of Exophiala aquamarina CBS 119918.</title>
        <authorList>
            <consortium name="The Broad Institute Genomics Platform"/>
            <person name="Cuomo C."/>
            <person name="de Hoog S."/>
            <person name="Gorbushina A."/>
            <person name="Walker B."/>
            <person name="Young S.K."/>
            <person name="Zeng Q."/>
            <person name="Gargeya S."/>
            <person name="Fitzgerald M."/>
            <person name="Haas B."/>
            <person name="Abouelleil A."/>
            <person name="Allen A.W."/>
            <person name="Alvarado L."/>
            <person name="Arachchi H.M."/>
            <person name="Berlin A.M."/>
            <person name="Chapman S.B."/>
            <person name="Gainer-Dewar J."/>
            <person name="Goldberg J."/>
            <person name="Griggs A."/>
            <person name="Gujja S."/>
            <person name="Hansen M."/>
            <person name="Howarth C."/>
            <person name="Imamovic A."/>
            <person name="Ireland A."/>
            <person name="Larimer J."/>
            <person name="McCowan C."/>
            <person name="Murphy C."/>
            <person name="Pearson M."/>
            <person name="Poon T.W."/>
            <person name="Priest M."/>
            <person name="Roberts A."/>
            <person name="Saif S."/>
            <person name="Shea T."/>
            <person name="Sisk P."/>
            <person name="Sykes S."/>
            <person name="Wortman J."/>
            <person name="Nusbaum C."/>
            <person name="Birren B."/>
        </authorList>
    </citation>
    <scope>NUCLEOTIDE SEQUENCE [LARGE SCALE GENOMIC DNA]</scope>
    <source>
        <strain evidence="3 4">CBS 119918</strain>
    </source>
</reference>
<evidence type="ECO:0000313" key="3">
    <source>
        <dbReference type="EMBL" id="KEF53097.1"/>
    </source>
</evidence>
<dbReference type="PANTHER" id="PTHR43353:SF6">
    <property type="entry name" value="CYTOPLASMIC ALDEHYDE DEHYDROGENASE (EUROFUNG)"/>
    <property type="match status" value="1"/>
</dbReference>
<feature type="domain" description="Aldehyde dehydrogenase" evidence="2">
    <location>
        <begin position="31"/>
        <end position="470"/>
    </location>
</feature>
<keyword evidence="1" id="KW-0560">Oxidoreductase</keyword>
<sequence length="487" mass="52420">MASIETIPIIIDNKPLQPIESTIATTYSTYLKSEYVKYVSASVNDAVTAADSSQVAFRSWSQSLPRVRREIFQKTAGLLREHAAELAKIQVEETNCPECWAAINIHWAALHLEEMCGRITSVLTGQIPVVQTPGQMGFVYKRPVGPVLSIPPWNASVFLACRAIDTPLAVGCTVVLKASEQSPRSHHYLAQLFHRAGLPPGVLNVIQARREDGAAVCEALISHRHIRKIEFIGSSGVGRRLGALAGQHLKPILMERGGKAAALVLDDADLELAAQGCVCGGYTHSGQTCFSTERVIVHSAVVEKFIPILTKCGVNFPIPWAVSTTGAESTLRLVQDAVSKGAQVLYGEVKLLEPARLQPVVLKGLKPDMEIYDNESFGPVLAVFTVDTDEEAVELANSSQYGLSAGVYSKDIGRALQVANRIEAGQTHINFPLGTGTDEATLPIGLSKSSGWGRQNGSEGLEQFLELRTVLLTNPAEFSSGMADSAI</sequence>
<dbReference type="InterPro" id="IPR015590">
    <property type="entry name" value="Aldehyde_DH_dom"/>
</dbReference>
<dbReference type="InterPro" id="IPR050740">
    <property type="entry name" value="Aldehyde_DH_Superfamily"/>
</dbReference>
<dbReference type="OrthoDB" id="310895at2759"/>
<dbReference type="RefSeq" id="XP_013255687.1">
    <property type="nucleotide sequence ID" value="XM_013400233.1"/>
</dbReference>
<dbReference type="InterPro" id="IPR016161">
    <property type="entry name" value="Ald_DH/histidinol_DH"/>
</dbReference>
<comment type="caution">
    <text evidence="3">The sequence shown here is derived from an EMBL/GenBank/DDBJ whole genome shotgun (WGS) entry which is preliminary data.</text>
</comment>